<dbReference type="CDD" id="cd11378">
    <property type="entry name" value="DUF296"/>
    <property type="match status" value="1"/>
</dbReference>
<proteinExistence type="predicted"/>
<dbReference type="Proteomes" id="UP001219518">
    <property type="component" value="Unassembled WGS sequence"/>
</dbReference>
<accession>A0AAE1LFE5</accession>
<dbReference type="InterPro" id="IPR005175">
    <property type="entry name" value="PPC_dom"/>
</dbReference>
<comment type="caution">
    <text evidence="2">The sequence shown here is derived from an EMBL/GenBank/DDBJ whole genome shotgun (WGS) entry which is preliminary data.</text>
</comment>
<dbReference type="Gene3D" id="3.30.1330.80">
    <property type="entry name" value="Hypothetical protein, similar to alpha- acetolactate decarboxylase, domain 2"/>
    <property type="match status" value="1"/>
</dbReference>
<evidence type="ECO:0000259" key="1">
    <source>
        <dbReference type="PROSITE" id="PS51742"/>
    </source>
</evidence>
<dbReference type="PANTHER" id="PTHR34988:SF1">
    <property type="entry name" value="DNA-BINDING PROTEIN"/>
    <property type="match status" value="1"/>
</dbReference>
<gene>
    <name evidence="2" type="ORF">KUF71_007150</name>
</gene>
<evidence type="ECO:0000313" key="2">
    <source>
        <dbReference type="EMBL" id="KAK3917673.1"/>
    </source>
</evidence>
<feature type="domain" description="PPC" evidence="1">
    <location>
        <begin position="5"/>
        <end position="140"/>
    </location>
</feature>
<keyword evidence="3" id="KW-1185">Reference proteome</keyword>
<dbReference type="EMBL" id="JAHWGI010000773">
    <property type="protein sequence ID" value="KAK3917673.1"/>
    <property type="molecule type" value="Genomic_DNA"/>
</dbReference>
<evidence type="ECO:0000313" key="3">
    <source>
        <dbReference type="Proteomes" id="UP001219518"/>
    </source>
</evidence>
<dbReference type="PROSITE" id="PS51742">
    <property type="entry name" value="PPC"/>
    <property type="match status" value="1"/>
</dbReference>
<reference evidence="2" key="1">
    <citation type="submission" date="2021-07" db="EMBL/GenBank/DDBJ databases">
        <authorList>
            <person name="Catto M.A."/>
            <person name="Jacobson A."/>
            <person name="Kennedy G."/>
            <person name="Labadie P."/>
            <person name="Hunt B.G."/>
            <person name="Srinivasan R."/>
        </authorList>
    </citation>
    <scope>NUCLEOTIDE SEQUENCE</scope>
    <source>
        <strain evidence="2">PL_HMW_Pooled</strain>
        <tissue evidence="2">Head</tissue>
    </source>
</reference>
<dbReference type="Pfam" id="PF03479">
    <property type="entry name" value="PCC"/>
    <property type="match status" value="1"/>
</dbReference>
<sequence>MTQQPSSLCVYPMRIQPGEDILNVLQNFVLTNDLKAAFIVTCVGSVKRVKLRFATNSEGKEEISDIVKNLEICSLVGTVSKDGCHIHGTFGDVKGVTVSGHVMGNIEVQTTVEIVIGNADGYQFRREFDHRTGFKELVVGPSKPKI</sequence>
<dbReference type="PANTHER" id="PTHR34988">
    <property type="entry name" value="PROTEIN, PUTATIVE-RELATED"/>
    <property type="match status" value="1"/>
</dbReference>
<dbReference type="SUPFAM" id="SSF117856">
    <property type="entry name" value="AF0104/ALDC/Ptd012-like"/>
    <property type="match status" value="1"/>
</dbReference>
<reference evidence="2" key="2">
    <citation type="journal article" date="2023" name="BMC Genomics">
        <title>Pest status, molecular evolution, and epigenetic factors derived from the genome assembly of Frankliniella fusca, a thysanopteran phytovirus vector.</title>
        <authorList>
            <person name="Catto M.A."/>
            <person name="Labadie P.E."/>
            <person name="Jacobson A.L."/>
            <person name="Kennedy G.G."/>
            <person name="Srinivasan R."/>
            <person name="Hunt B.G."/>
        </authorList>
    </citation>
    <scope>NUCLEOTIDE SEQUENCE</scope>
    <source>
        <strain evidence="2">PL_HMW_Pooled</strain>
    </source>
</reference>
<name>A0AAE1LFE5_9NEOP</name>
<organism evidence="2 3">
    <name type="scientific">Frankliniella fusca</name>
    <dbReference type="NCBI Taxonomy" id="407009"/>
    <lineage>
        <taxon>Eukaryota</taxon>
        <taxon>Metazoa</taxon>
        <taxon>Ecdysozoa</taxon>
        <taxon>Arthropoda</taxon>
        <taxon>Hexapoda</taxon>
        <taxon>Insecta</taxon>
        <taxon>Pterygota</taxon>
        <taxon>Neoptera</taxon>
        <taxon>Paraneoptera</taxon>
        <taxon>Thysanoptera</taxon>
        <taxon>Terebrantia</taxon>
        <taxon>Thripoidea</taxon>
        <taxon>Thripidae</taxon>
        <taxon>Frankliniella</taxon>
    </lineage>
</organism>
<protein>
    <submittedName>
        <fullName evidence="2">Bifunctional protein GlmU</fullName>
    </submittedName>
</protein>
<dbReference type="AlphaFoldDB" id="A0AAE1LFE5"/>